<keyword evidence="2 7" id="KW-0418">Kinase</keyword>
<sequence length="410" mass="43271">MFPDMRITPQRLAVGLVVLISVGFTVFPVITIARLGGTPGLVVLATCLPGFFVPFFLHLRSALRGAEPGAPTVLLAVEAVAAYAPIPVLDAHLEYLGYWWTGTPTILLGSVLLRLRPPAALGCLVPMTAAQFALGWRYATQPAQLQHAFYQVVTLIVTGFVIYGVTRLVVVSRELEQARTQLAEAAVLRERLRISRDLHDGLGSSLTAIALKGDLARRLAGRDPDAAGRELADLVQVARDAAQDVRQVARGYREMSLREEVRRGTALLAASGVEVQANLADLDLARPVDEALAWAVREGITNLVRHSRATTCSISTSRTAGTVRLEVVNDGAPERAADGSVPGERAADGAGPTGLRERAADGAGPTGLRERAADGAGLAGLRERAGGLGGSLRAERTPGGGFRLAVEVPA</sequence>
<keyword evidence="5" id="KW-1133">Transmembrane helix</keyword>
<keyword evidence="5" id="KW-0472">Membrane</keyword>
<reference evidence="7 8" key="1">
    <citation type="journal article" date="2016" name="Genome Announc.">
        <title>Draft Genome Sequence of Planomonospora sphaerica JCM9374, a Rare Actinomycete.</title>
        <authorList>
            <person name="Dohra H."/>
            <person name="Suzuki T."/>
            <person name="Inoue Y."/>
            <person name="Kodani S."/>
        </authorList>
    </citation>
    <scope>NUCLEOTIDE SEQUENCE [LARGE SCALE GENOMIC DNA]</scope>
    <source>
        <strain evidence="7 8">JCM 9374</strain>
    </source>
</reference>
<gene>
    <name evidence="7" type="ORF">PS9374_00664</name>
</gene>
<dbReference type="Gene3D" id="3.30.565.10">
    <property type="entry name" value="Histidine kinase-like ATPase, C-terminal domain"/>
    <property type="match status" value="1"/>
</dbReference>
<evidence type="ECO:0000256" key="1">
    <source>
        <dbReference type="ARBA" id="ARBA00022679"/>
    </source>
</evidence>
<dbReference type="InterPro" id="IPR050482">
    <property type="entry name" value="Sensor_HK_TwoCompSys"/>
</dbReference>
<evidence type="ECO:0000256" key="5">
    <source>
        <dbReference type="SAM" id="Phobius"/>
    </source>
</evidence>
<dbReference type="CDD" id="cd16917">
    <property type="entry name" value="HATPase_UhpB-NarQ-NarX-like"/>
    <property type="match status" value="1"/>
</dbReference>
<dbReference type="GO" id="GO:0005524">
    <property type="term" value="F:ATP binding"/>
    <property type="evidence" value="ECO:0007669"/>
    <property type="project" value="UniProtKB-KW"/>
</dbReference>
<dbReference type="GO" id="GO:0000155">
    <property type="term" value="F:phosphorelay sensor kinase activity"/>
    <property type="evidence" value="ECO:0007669"/>
    <property type="project" value="InterPro"/>
</dbReference>
<dbReference type="OrthoDB" id="5241784at2"/>
<evidence type="ECO:0000256" key="2">
    <source>
        <dbReference type="ARBA" id="ARBA00022777"/>
    </source>
</evidence>
<dbReference type="AlphaFoldDB" id="A0A171BFW8"/>
<reference evidence="8" key="2">
    <citation type="submission" date="2016-04" db="EMBL/GenBank/DDBJ databases">
        <title>Planomonospora sphaerica JCM9374 whole genome shotgun sequence.</title>
        <authorList>
            <person name="Suzuki T."/>
            <person name="Dohra H."/>
            <person name="Kodani S."/>
        </authorList>
    </citation>
    <scope>NUCLEOTIDE SEQUENCE [LARGE SCALE GENOMIC DNA]</scope>
    <source>
        <strain evidence="8">JCM 9374</strain>
    </source>
</reference>
<keyword evidence="8" id="KW-1185">Reference proteome</keyword>
<dbReference type="Gene3D" id="1.20.5.1930">
    <property type="match status" value="1"/>
</dbReference>
<keyword evidence="1" id="KW-0808">Transferase</keyword>
<comment type="caution">
    <text evidence="7">The sequence shown here is derived from an EMBL/GenBank/DDBJ whole genome shotgun (WGS) entry which is preliminary data.</text>
</comment>
<protein>
    <submittedName>
        <fullName evidence="7">Two-component system histidine kinase</fullName>
    </submittedName>
</protein>
<keyword evidence="3" id="KW-0902">Two-component regulatory system</keyword>
<feature type="transmembrane region" description="Helical" evidence="5">
    <location>
        <begin position="12"/>
        <end position="33"/>
    </location>
</feature>
<feature type="region of interest" description="Disordered" evidence="4">
    <location>
        <begin position="331"/>
        <end position="376"/>
    </location>
</feature>
<dbReference type="InterPro" id="IPR036890">
    <property type="entry name" value="HATPase_C_sf"/>
</dbReference>
<dbReference type="SUPFAM" id="SSF55874">
    <property type="entry name" value="ATPase domain of HSP90 chaperone/DNA topoisomerase II/histidine kinase"/>
    <property type="match status" value="1"/>
</dbReference>
<evidence type="ECO:0000313" key="8">
    <source>
        <dbReference type="Proteomes" id="UP000077701"/>
    </source>
</evidence>
<dbReference type="Pfam" id="PF07730">
    <property type="entry name" value="HisKA_3"/>
    <property type="match status" value="1"/>
</dbReference>
<evidence type="ECO:0000256" key="3">
    <source>
        <dbReference type="ARBA" id="ARBA00023012"/>
    </source>
</evidence>
<feature type="transmembrane region" description="Helical" evidence="5">
    <location>
        <begin position="119"/>
        <end position="136"/>
    </location>
</feature>
<proteinExistence type="predicted"/>
<organism evidence="7 8">
    <name type="scientific">Planomonospora sphaerica</name>
    <dbReference type="NCBI Taxonomy" id="161355"/>
    <lineage>
        <taxon>Bacteria</taxon>
        <taxon>Bacillati</taxon>
        <taxon>Actinomycetota</taxon>
        <taxon>Actinomycetes</taxon>
        <taxon>Streptosporangiales</taxon>
        <taxon>Streptosporangiaceae</taxon>
        <taxon>Planomonospora</taxon>
    </lineage>
</organism>
<dbReference type="EMBL" id="BDCX01000001">
    <property type="protein sequence ID" value="GAT65032.1"/>
    <property type="molecule type" value="Genomic_DNA"/>
</dbReference>
<evidence type="ECO:0000259" key="6">
    <source>
        <dbReference type="Pfam" id="PF07730"/>
    </source>
</evidence>
<accession>A0A171BFW8</accession>
<keyword evidence="5" id="KW-0812">Transmembrane</keyword>
<evidence type="ECO:0000313" key="7">
    <source>
        <dbReference type="EMBL" id="GAT65032.1"/>
    </source>
</evidence>
<feature type="transmembrane region" description="Helical" evidence="5">
    <location>
        <begin position="148"/>
        <end position="170"/>
    </location>
</feature>
<dbReference type="PANTHER" id="PTHR24421:SF63">
    <property type="entry name" value="SENSOR HISTIDINE KINASE DESK"/>
    <property type="match status" value="1"/>
</dbReference>
<evidence type="ECO:0000256" key="4">
    <source>
        <dbReference type="SAM" id="MobiDB-lite"/>
    </source>
</evidence>
<feature type="domain" description="Signal transduction histidine kinase subgroup 3 dimerisation and phosphoacceptor" evidence="6">
    <location>
        <begin position="190"/>
        <end position="256"/>
    </location>
</feature>
<dbReference type="STRING" id="161355.PS9374_00664"/>
<dbReference type="InterPro" id="IPR011712">
    <property type="entry name" value="Sig_transdc_His_kin_sub3_dim/P"/>
</dbReference>
<feature type="transmembrane region" description="Helical" evidence="5">
    <location>
        <begin position="69"/>
        <end position="89"/>
    </location>
</feature>
<dbReference type="GO" id="GO:0016020">
    <property type="term" value="C:membrane"/>
    <property type="evidence" value="ECO:0007669"/>
    <property type="project" value="InterPro"/>
</dbReference>
<name>A0A171BFW8_9ACTN</name>
<dbReference type="Proteomes" id="UP000077701">
    <property type="component" value="Unassembled WGS sequence"/>
</dbReference>
<feature type="transmembrane region" description="Helical" evidence="5">
    <location>
        <begin position="95"/>
        <end position="112"/>
    </location>
</feature>
<dbReference type="GO" id="GO:0046983">
    <property type="term" value="F:protein dimerization activity"/>
    <property type="evidence" value="ECO:0007669"/>
    <property type="project" value="InterPro"/>
</dbReference>
<dbReference type="PANTHER" id="PTHR24421">
    <property type="entry name" value="NITRATE/NITRITE SENSOR PROTEIN NARX-RELATED"/>
    <property type="match status" value="1"/>
</dbReference>
<feature type="transmembrane region" description="Helical" evidence="5">
    <location>
        <begin position="39"/>
        <end position="57"/>
    </location>
</feature>